<gene>
    <name evidence="2" type="ORF">E2C01_010499</name>
</gene>
<organism evidence="2 3">
    <name type="scientific">Portunus trituberculatus</name>
    <name type="common">Swimming crab</name>
    <name type="synonym">Neptunus trituberculatus</name>
    <dbReference type="NCBI Taxonomy" id="210409"/>
    <lineage>
        <taxon>Eukaryota</taxon>
        <taxon>Metazoa</taxon>
        <taxon>Ecdysozoa</taxon>
        <taxon>Arthropoda</taxon>
        <taxon>Crustacea</taxon>
        <taxon>Multicrustacea</taxon>
        <taxon>Malacostraca</taxon>
        <taxon>Eumalacostraca</taxon>
        <taxon>Eucarida</taxon>
        <taxon>Decapoda</taxon>
        <taxon>Pleocyemata</taxon>
        <taxon>Brachyura</taxon>
        <taxon>Eubrachyura</taxon>
        <taxon>Portunoidea</taxon>
        <taxon>Portunidae</taxon>
        <taxon>Portuninae</taxon>
        <taxon>Portunus</taxon>
    </lineage>
</organism>
<evidence type="ECO:0000256" key="1">
    <source>
        <dbReference type="SAM" id="MobiDB-lite"/>
    </source>
</evidence>
<comment type="caution">
    <text evidence="2">The sequence shown here is derived from an EMBL/GenBank/DDBJ whole genome shotgun (WGS) entry which is preliminary data.</text>
</comment>
<accession>A0A5B7D8X1</accession>
<keyword evidence="3" id="KW-1185">Reference proteome</keyword>
<dbReference type="Proteomes" id="UP000324222">
    <property type="component" value="Unassembled WGS sequence"/>
</dbReference>
<evidence type="ECO:0000313" key="3">
    <source>
        <dbReference type="Proteomes" id="UP000324222"/>
    </source>
</evidence>
<sequence length="86" mass="9339">MLGAATTEGRTKQAHPANNPRPAAGNWFLSKPTYPANTPPSCCWKRLSKPTRPCKVPVLQQENASCGTLARILLDIQKPAKGENNQ</sequence>
<proteinExistence type="predicted"/>
<reference evidence="2 3" key="1">
    <citation type="submission" date="2019-05" db="EMBL/GenBank/DDBJ databases">
        <title>Another draft genome of Portunus trituberculatus and its Hox gene families provides insights of decapod evolution.</title>
        <authorList>
            <person name="Jeong J.-H."/>
            <person name="Song I."/>
            <person name="Kim S."/>
            <person name="Choi T."/>
            <person name="Kim D."/>
            <person name="Ryu S."/>
            <person name="Kim W."/>
        </authorList>
    </citation>
    <scope>NUCLEOTIDE SEQUENCE [LARGE SCALE GENOMIC DNA]</scope>
    <source>
        <tissue evidence="2">Muscle</tissue>
    </source>
</reference>
<feature type="region of interest" description="Disordered" evidence="1">
    <location>
        <begin position="1"/>
        <end position="31"/>
    </location>
</feature>
<evidence type="ECO:0000313" key="2">
    <source>
        <dbReference type="EMBL" id="MPC17636.1"/>
    </source>
</evidence>
<name>A0A5B7D8X1_PORTR</name>
<protein>
    <submittedName>
        <fullName evidence="2">Uncharacterized protein</fullName>
    </submittedName>
</protein>
<dbReference type="EMBL" id="VSRR010000608">
    <property type="protein sequence ID" value="MPC17636.1"/>
    <property type="molecule type" value="Genomic_DNA"/>
</dbReference>
<dbReference type="AlphaFoldDB" id="A0A5B7D8X1"/>